<dbReference type="EMBL" id="GBXM01063925">
    <property type="protein sequence ID" value="JAH44652.1"/>
    <property type="molecule type" value="Transcribed_RNA"/>
</dbReference>
<accession>A0A0E9STR6</accession>
<proteinExistence type="predicted"/>
<organism evidence="1">
    <name type="scientific">Anguilla anguilla</name>
    <name type="common">European freshwater eel</name>
    <name type="synonym">Muraena anguilla</name>
    <dbReference type="NCBI Taxonomy" id="7936"/>
    <lineage>
        <taxon>Eukaryota</taxon>
        <taxon>Metazoa</taxon>
        <taxon>Chordata</taxon>
        <taxon>Craniata</taxon>
        <taxon>Vertebrata</taxon>
        <taxon>Euteleostomi</taxon>
        <taxon>Actinopterygii</taxon>
        <taxon>Neopterygii</taxon>
        <taxon>Teleostei</taxon>
        <taxon>Anguilliformes</taxon>
        <taxon>Anguillidae</taxon>
        <taxon>Anguilla</taxon>
    </lineage>
</organism>
<evidence type="ECO:0000313" key="1">
    <source>
        <dbReference type="EMBL" id="JAH44652.1"/>
    </source>
</evidence>
<reference evidence="1" key="2">
    <citation type="journal article" date="2015" name="Fish Shellfish Immunol.">
        <title>Early steps in the European eel (Anguilla anguilla)-Vibrio vulnificus interaction in the gills: Role of the RtxA13 toxin.</title>
        <authorList>
            <person name="Callol A."/>
            <person name="Pajuelo D."/>
            <person name="Ebbesson L."/>
            <person name="Teles M."/>
            <person name="MacKenzie S."/>
            <person name="Amaro C."/>
        </authorList>
    </citation>
    <scope>NUCLEOTIDE SEQUENCE</scope>
</reference>
<protein>
    <submittedName>
        <fullName evidence="1">Uncharacterized protein</fullName>
    </submittedName>
</protein>
<dbReference type="AlphaFoldDB" id="A0A0E9STR6"/>
<sequence>MSLFKTLWHSLYIKCYSKLLKNVSANNLQSHN</sequence>
<name>A0A0E9STR6_ANGAN</name>
<reference evidence="1" key="1">
    <citation type="submission" date="2014-11" db="EMBL/GenBank/DDBJ databases">
        <authorList>
            <person name="Amaro Gonzalez C."/>
        </authorList>
    </citation>
    <scope>NUCLEOTIDE SEQUENCE</scope>
</reference>